<feature type="region of interest" description="Disordered" evidence="1">
    <location>
        <begin position="109"/>
        <end position="137"/>
    </location>
</feature>
<evidence type="ECO:0008006" key="4">
    <source>
        <dbReference type="Google" id="ProtNLM"/>
    </source>
</evidence>
<keyword evidence="3" id="KW-1185">Reference proteome</keyword>
<name>A0A1J6IJI4_NICAT</name>
<dbReference type="Proteomes" id="UP000187609">
    <property type="component" value="Unassembled WGS sequence"/>
</dbReference>
<evidence type="ECO:0000313" key="3">
    <source>
        <dbReference type="Proteomes" id="UP000187609"/>
    </source>
</evidence>
<accession>A0A1J6IJI4</accession>
<reference evidence="2" key="1">
    <citation type="submission" date="2016-11" db="EMBL/GenBank/DDBJ databases">
        <title>The genome of Nicotiana attenuata.</title>
        <authorList>
            <person name="Xu S."/>
            <person name="Brockmoeller T."/>
            <person name="Gaquerel E."/>
            <person name="Navarro A."/>
            <person name="Kuhl H."/>
            <person name="Gase K."/>
            <person name="Ling Z."/>
            <person name="Zhou W."/>
            <person name="Kreitzer C."/>
            <person name="Stanke M."/>
            <person name="Tang H."/>
            <person name="Lyons E."/>
            <person name="Pandey P."/>
            <person name="Pandey S.P."/>
            <person name="Timmermann B."/>
            <person name="Baldwin I.T."/>
        </authorList>
    </citation>
    <scope>NUCLEOTIDE SEQUENCE [LARGE SCALE GENOMIC DNA]</scope>
    <source>
        <strain evidence="2">UT</strain>
    </source>
</reference>
<dbReference type="AlphaFoldDB" id="A0A1J6IJI4"/>
<comment type="caution">
    <text evidence="2">The sequence shown here is derived from an EMBL/GenBank/DDBJ whole genome shotgun (WGS) entry which is preliminary data.</text>
</comment>
<proteinExistence type="predicted"/>
<protein>
    <recommendedName>
        <fullName evidence="4">Retrotransposon gag domain-containing protein</fullName>
    </recommendedName>
</protein>
<sequence>MSKRFEESDNSNLNLLGEFKRIEQQGSVYDYLARFEDLKAWVLIKHPTILEEIFLGFFVEGLKGEIRHTVKMLDPFSLSQAMEKAKHKENLLEAVAKKGKGSAVRNMGQYNNNNSQAGFKTSRFPQRDGGSTSNNVGNNLFEARRARGECYKCGERYFPGHQCKNIQLNALSGTTEQG</sequence>
<dbReference type="EMBL" id="MJEQ01037185">
    <property type="protein sequence ID" value="OIT04452.1"/>
    <property type="molecule type" value="Genomic_DNA"/>
</dbReference>
<evidence type="ECO:0000313" key="2">
    <source>
        <dbReference type="EMBL" id="OIT04452.1"/>
    </source>
</evidence>
<gene>
    <name evidence="2" type="ORF">A4A49_30238</name>
</gene>
<organism evidence="2 3">
    <name type="scientific">Nicotiana attenuata</name>
    <name type="common">Coyote tobacco</name>
    <dbReference type="NCBI Taxonomy" id="49451"/>
    <lineage>
        <taxon>Eukaryota</taxon>
        <taxon>Viridiplantae</taxon>
        <taxon>Streptophyta</taxon>
        <taxon>Embryophyta</taxon>
        <taxon>Tracheophyta</taxon>
        <taxon>Spermatophyta</taxon>
        <taxon>Magnoliopsida</taxon>
        <taxon>eudicotyledons</taxon>
        <taxon>Gunneridae</taxon>
        <taxon>Pentapetalae</taxon>
        <taxon>asterids</taxon>
        <taxon>lamiids</taxon>
        <taxon>Solanales</taxon>
        <taxon>Solanaceae</taxon>
        <taxon>Nicotianoideae</taxon>
        <taxon>Nicotianeae</taxon>
        <taxon>Nicotiana</taxon>
    </lineage>
</organism>
<dbReference type="Gramene" id="OIT04452">
    <property type="protein sequence ID" value="OIT04452"/>
    <property type="gene ID" value="A4A49_30238"/>
</dbReference>
<feature type="compositionally biased region" description="Polar residues" evidence="1">
    <location>
        <begin position="109"/>
        <end position="119"/>
    </location>
</feature>
<evidence type="ECO:0000256" key="1">
    <source>
        <dbReference type="SAM" id="MobiDB-lite"/>
    </source>
</evidence>